<reference evidence="2" key="1">
    <citation type="journal article" date="2021" name="PeerJ">
        <title>Extensive microbial diversity within the chicken gut microbiome revealed by metagenomics and culture.</title>
        <authorList>
            <person name="Gilroy R."/>
            <person name="Ravi A."/>
            <person name="Getino M."/>
            <person name="Pursley I."/>
            <person name="Horton D.L."/>
            <person name="Alikhan N.F."/>
            <person name="Baker D."/>
            <person name="Gharbi K."/>
            <person name="Hall N."/>
            <person name="Watson M."/>
            <person name="Adriaenssens E.M."/>
            <person name="Foster-Nyarko E."/>
            <person name="Jarju S."/>
            <person name="Secka A."/>
            <person name="Antonio M."/>
            <person name="Oren A."/>
            <person name="Chaudhuri R.R."/>
            <person name="La Ragione R."/>
            <person name="Hildebrand F."/>
            <person name="Pallen M.J."/>
        </authorList>
    </citation>
    <scope>NUCLEOTIDE SEQUENCE</scope>
    <source>
        <strain evidence="2">CHK183-1962</strain>
    </source>
</reference>
<dbReference type="AlphaFoldDB" id="A0A9D1XFF9"/>
<dbReference type="InterPro" id="IPR052912">
    <property type="entry name" value="UPF0111_domain"/>
</dbReference>
<proteinExistence type="inferred from homology"/>
<dbReference type="SUPFAM" id="SSF109755">
    <property type="entry name" value="PhoU-like"/>
    <property type="match status" value="1"/>
</dbReference>
<organism evidence="2 3">
    <name type="scientific">Candidatus Fusicatenibacter merdavium</name>
    <dbReference type="NCBI Taxonomy" id="2838600"/>
    <lineage>
        <taxon>Bacteria</taxon>
        <taxon>Bacillati</taxon>
        <taxon>Bacillota</taxon>
        <taxon>Clostridia</taxon>
        <taxon>Lachnospirales</taxon>
        <taxon>Lachnospiraceae</taxon>
        <taxon>Fusicatenibacter</taxon>
    </lineage>
</organism>
<accession>A0A9D1XFF9</accession>
<comment type="similarity">
    <text evidence="1">Belongs to the UPF0111 family.</text>
</comment>
<dbReference type="InterPro" id="IPR018445">
    <property type="entry name" value="Put_Phosphate_transp_reg"/>
</dbReference>
<evidence type="ECO:0000313" key="3">
    <source>
        <dbReference type="Proteomes" id="UP000886890"/>
    </source>
</evidence>
<sequence length="208" mass="24218">MSKKQDTFYYDNFIACAEEAGRAADLLKKTLEDFHPDQIAGKLQEIHKIEHEADDKKHVLTDRLAKAFITPIDREDILMLSQNIDEITDKIEEVLIRIYINHIDQIRPEALKTLDVVISCCNETCNLLRELADFRHSKALKKIVIKINTLEEEADQMFINNMYELHEVCKDHPQQIIAWREIYEYLERCADACEHVADTVSSIVMKNS</sequence>
<dbReference type="EMBL" id="DXEK01000186">
    <property type="protein sequence ID" value="HIX78171.1"/>
    <property type="molecule type" value="Genomic_DNA"/>
</dbReference>
<gene>
    <name evidence="2" type="ORF">H9734_11365</name>
</gene>
<dbReference type="PANTHER" id="PTHR37298:SF1">
    <property type="entry name" value="UPF0111 PROTEIN YKAA"/>
    <property type="match status" value="1"/>
</dbReference>
<evidence type="ECO:0000313" key="2">
    <source>
        <dbReference type="EMBL" id="HIX78171.1"/>
    </source>
</evidence>
<protein>
    <submittedName>
        <fullName evidence="2">DUF47 family protein</fullName>
    </submittedName>
</protein>
<comment type="caution">
    <text evidence="2">The sequence shown here is derived from an EMBL/GenBank/DDBJ whole genome shotgun (WGS) entry which is preliminary data.</text>
</comment>
<name>A0A9D1XFF9_9FIRM</name>
<dbReference type="Pfam" id="PF01865">
    <property type="entry name" value="PhoU_div"/>
    <property type="match status" value="1"/>
</dbReference>
<dbReference type="InterPro" id="IPR038078">
    <property type="entry name" value="PhoU-like_sf"/>
</dbReference>
<dbReference type="Proteomes" id="UP000886890">
    <property type="component" value="Unassembled WGS sequence"/>
</dbReference>
<reference evidence="2" key="2">
    <citation type="submission" date="2021-04" db="EMBL/GenBank/DDBJ databases">
        <authorList>
            <person name="Gilroy R."/>
        </authorList>
    </citation>
    <scope>NUCLEOTIDE SEQUENCE</scope>
    <source>
        <strain evidence="2">CHK183-1962</strain>
    </source>
</reference>
<dbReference type="PANTHER" id="PTHR37298">
    <property type="entry name" value="UPF0111 PROTEIN YKAA"/>
    <property type="match status" value="1"/>
</dbReference>
<dbReference type="Gene3D" id="1.20.58.220">
    <property type="entry name" value="Phosphate transport system protein phou homolog 2, domain 2"/>
    <property type="match status" value="1"/>
</dbReference>
<evidence type="ECO:0000256" key="1">
    <source>
        <dbReference type="ARBA" id="ARBA00008591"/>
    </source>
</evidence>